<keyword evidence="6" id="KW-0067">ATP-binding</keyword>
<evidence type="ECO:0000313" key="10">
    <source>
        <dbReference type="EMBL" id="BDE04817.1"/>
    </source>
</evidence>
<evidence type="ECO:0000313" key="11">
    <source>
        <dbReference type="Proteomes" id="UP001317532"/>
    </source>
</evidence>
<dbReference type="EMBL" id="AP025523">
    <property type="protein sequence ID" value="BDE04817.1"/>
    <property type="molecule type" value="Genomic_DNA"/>
</dbReference>
<keyword evidence="11" id="KW-1185">Reference proteome</keyword>
<dbReference type="PANTHER" id="PTHR12358">
    <property type="entry name" value="SPHINGOSINE KINASE"/>
    <property type="match status" value="1"/>
</dbReference>
<dbReference type="Proteomes" id="UP001317532">
    <property type="component" value="Chromosome"/>
</dbReference>
<evidence type="ECO:0000256" key="2">
    <source>
        <dbReference type="ARBA" id="ARBA00005983"/>
    </source>
</evidence>
<dbReference type="InterPro" id="IPR001206">
    <property type="entry name" value="Diacylglycerol_kinase_cat_dom"/>
</dbReference>
<dbReference type="InterPro" id="IPR017438">
    <property type="entry name" value="ATP-NAD_kinase_N"/>
</dbReference>
<comment type="similarity">
    <text evidence="2">Belongs to the diacylglycerol/lipid kinase family.</text>
</comment>
<dbReference type="Pfam" id="PF00781">
    <property type="entry name" value="DAGK_cat"/>
    <property type="match status" value="1"/>
</dbReference>
<keyword evidence="7" id="KW-0594">Phospholipid biosynthesis</keyword>
<dbReference type="PANTHER" id="PTHR12358:SF54">
    <property type="entry name" value="SPHINGOSINE KINASE RELATED PROTEIN"/>
    <property type="match status" value="1"/>
</dbReference>
<keyword evidence="3" id="KW-0808">Transferase</keyword>
<comment type="cofactor">
    <cofactor evidence="1">
        <name>Mg(2+)</name>
        <dbReference type="ChEBI" id="CHEBI:18420"/>
    </cofactor>
</comment>
<evidence type="ECO:0000256" key="6">
    <source>
        <dbReference type="ARBA" id="ARBA00022840"/>
    </source>
</evidence>
<dbReference type="SUPFAM" id="SSF111331">
    <property type="entry name" value="NAD kinase/diacylglycerol kinase-like"/>
    <property type="match status" value="1"/>
</dbReference>
<dbReference type="Pfam" id="PF19279">
    <property type="entry name" value="YegS_C"/>
    <property type="match status" value="1"/>
</dbReference>
<dbReference type="KEGG" id="vab:WPS_00930"/>
<sequence length="285" mass="30261">MIVNRTSRQTTHELGNLHAALDAHGITVGAFHVATGHVEVRRFVKRAAKSQVPTIVVGGGDGTMAHAVDVLAHRESVLGVVPFGTGNSFAQSLGIATHDVDAAVRVIAGGKVEKVDLGRVNGTHFANFATIGLSSEIAGATSTGAKGLLGPIAYAIAAAKPLLSHRPFRAKIAWRGGKLTLRTQDIIIANGRYFGSTPVTPDATITDGRLNLFTTDDPSRIGALRTYLAIGRDTQTRLPDAHVITAEGFVVRARARQRISIDGSLFEKTPARFRVVPRALRVYVP</sequence>
<dbReference type="GO" id="GO:0016301">
    <property type="term" value="F:kinase activity"/>
    <property type="evidence" value="ECO:0007669"/>
    <property type="project" value="UniProtKB-KW"/>
</dbReference>
<evidence type="ECO:0000256" key="3">
    <source>
        <dbReference type="ARBA" id="ARBA00022679"/>
    </source>
</evidence>
<dbReference type="InterPro" id="IPR005218">
    <property type="entry name" value="Diacylglycerol/lipid_kinase"/>
</dbReference>
<evidence type="ECO:0000256" key="8">
    <source>
        <dbReference type="ARBA" id="ARBA00023264"/>
    </source>
</evidence>
<dbReference type="Gene3D" id="3.40.50.10330">
    <property type="entry name" value="Probable inorganic polyphosphate/atp-NAD kinase, domain 1"/>
    <property type="match status" value="1"/>
</dbReference>
<reference evidence="10 11" key="1">
    <citation type="journal article" date="2022" name="ISME Commun">
        <title>Vulcanimicrobium alpinus gen. nov. sp. nov., the first cultivated representative of the candidate phylum 'Eremiobacterota', is a metabolically versatile aerobic anoxygenic phototroph.</title>
        <authorList>
            <person name="Yabe S."/>
            <person name="Muto K."/>
            <person name="Abe K."/>
            <person name="Yokota A."/>
            <person name="Staudigel H."/>
            <person name="Tebo B.M."/>
        </authorList>
    </citation>
    <scope>NUCLEOTIDE SEQUENCE [LARGE SCALE GENOMIC DNA]</scope>
    <source>
        <strain evidence="10 11">WC8-2</strain>
    </source>
</reference>
<gene>
    <name evidence="10" type="ORF">WPS_00930</name>
</gene>
<dbReference type="GO" id="GO:0008654">
    <property type="term" value="P:phospholipid biosynthetic process"/>
    <property type="evidence" value="ECO:0007669"/>
    <property type="project" value="UniProtKB-KW"/>
</dbReference>
<evidence type="ECO:0000256" key="7">
    <source>
        <dbReference type="ARBA" id="ARBA00023209"/>
    </source>
</evidence>
<evidence type="ECO:0000256" key="4">
    <source>
        <dbReference type="ARBA" id="ARBA00022741"/>
    </source>
</evidence>
<keyword evidence="8" id="KW-1208">Phospholipid metabolism</keyword>
<accession>A0AAN1XRW0</accession>
<evidence type="ECO:0000259" key="9">
    <source>
        <dbReference type="PROSITE" id="PS50146"/>
    </source>
</evidence>
<dbReference type="NCBIfam" id="TIGR00147">
    <property type="entry name" value="YegS/Rv2252/BmrU family lipid kinase"/>
    <property type="match status" value="1"/>
</dbReference>
<dbReference type="Gene3D" id="2.60.200.40">
    <property type="match status" value="1"/>
</dbReference>
<evidence type="ECO:0000256" key="1">
    <source>
        <dbReference type="ARBA" id="ARBA00001946"/>
    </source>
</evidence>
<dbReference type="InterPro" id="IPR045540">
    <property type="entry name" value="YegS/DAGK_C"/>
</dbReference>
<dbReference type="InterPro" id="IPR016064">
    <property type="entry name" value="NAD/diacylglycerol_kinase_sf"/>
</dbReference>
<dbReference type="InterPro" id="IPR050187">
    <property type="entry name" value="Lipid_Phosphate_FormReg"/>
</dbReference>
<feature type="domain" description="DAGKc" evidence="9">
    <location>
        <begin position="1"/>
        <end position="124"/>
    </location>
</feature>
<keyword evidence="7" id="KW-0443">Lipid metabolism</keyword>
<proteinExistence type="inferred from homology"/>
<keyword evidence="5 10" id="KW-0418">Kinase</keyword>
<evidence type="ECO:0000256" key="5">
    <source>
        <dbReference type="ARBA" id="ARBA00022777"/>
    </source>
</evidence>
<keyword evidence="7" id="KW-0444">Lipid biosynthesis</keyword>
<dbReference type="RefSeq" id="WP_317995906.1">
    <property type="nucleotide sequence ID" value="NZ_AP025523.1"/>
</dbReference>
<keyword evidence="4" id="KW-0547">Nucleotide-binding</keyword>
<dbReference type="GO" id="GO:0005524">
    <property type="term" value="F:ATP binding"/>
    <property type="evidence" value="ECO:0007669"/>
    <property type="project" value="UniProtKB-KW"/>
</dbReference>
<protein>
    <submittedName>
        <fullName evidence="10">Lipid kinase YegS-like protein</fullName>
    </submittedName>
</protein>
<dbReference type="PROSITE" id="PS50146">
    <property type="entry name" value="DAGK"/>
    <property type="match status" value="1"/>
</dbReference>
<organism evidence="10 11">
    <name type="scientific">Vulcanimicrobium alpinum</name>
    <dbReference type="NCBI Taxonomy" id="3016050"/>
    <lineage>
        <taxon>Bacteria</taxon>
        <taxon>Bacillati</taxon>
        <taxon>Vulcanimicrobiota</taxon>
        <taxon>Vulcanimicrobiia</taxon>
        <taxon>Vulcanimicrobiales</taxon>
        <taxon>Vulcanimicrobiaceae</taxon>
        <taxon>Vulcanimicrobium</taxon>
    </lineage>
</organism>
<dbReference type="AlphaFoldDB" id="A0AAN1XRW0"/>
<name>A0AAN1XRW0_UNVUL</name>